<dbReference type="PANTHER" id="PTHR12993:SF11">
    <property type="entry name" value="N-ACETYLGLUCOSAMINYL-PHOSPHATIDYLINOSITOL DE-N-ACETYLASE"/>
    <property type="match status" value="1"/>
</dbReference>
<dbReference type="EC" id="3.5.1.89" evidence="2"/>
<evidence type="ECO:0000256" key="2">
    <source>
        <dbReference type="ARBA" id="ARBA00012176"/>
    </source>
</evidence>
<proteinExistence type="inferred from homology"/>
<evidence type="ECO:0000313" key="5">
    <source>
        <dbReference type="WBParaSite" id="Hba_11748"/>
    </source>
</evidence>
<dbReference type="Pfam" id="PF02585">
    <property type="entry name" value="PIG-L"/>
    <property type="match status" value="1"/>
</dbReference>
<evidence type="ECO:0000256" key="3">
    <source>
        <dbReference type="SAM" id="Phobius"/>
    </source>
</evidence>
<keyword evidence="4" id="KW-1185">Reference proteome</keyword>
<dbReference type="GO" id="GO:0005783">
    <property type="term" value="C:endoplasmic reticulum"/>
    <property type="evidence" value="ECO:0007669"/>
    <property type="project" value="TreeGrafter"/>
</dbReference>
<dbReference type="Gene3D" id="3.40.50.10320">
    <property type="entry name" value="LmbE-like"/>
    <property type="match status" value="1"/>
</dbReference>
<dbReference type="WBParaSite" id="Hba_11748">
    <property type="protein sequence ID" value="Hba_11748"/>
    <property type="gene ID" value="Hba_11748"/>
</dbReference>
<keyword evidence="3" id="KW-0812">Transmembrane</keyword>
<dbReference type="InterPro" id="IPR003737">
    <property type="entry name" value="GlcNAc_PI_deacetylase-related"/>
</dbReference>
<protein>
    <recommendedName>
        <fullName evidence="2">N-acetylglucosaminylphosphatidylinositol deacetylase</fullName>
        <ecNumber evidence="2">3.5.1.89</ecNumber>
    </recommendedName>
</protein>
<evidence type="ECO:0000256" key="1">
    <source>
        <dbReference type="ARBA" id="ARBA00006066"/>
    </source>
</evidence>
<feature type="transmembrane region" description="Helical" evidence="3">
    <location>
        <begin position="198"/>
        <end position="216"/>
    </location>
</feature>
<dbReference type="GO" id="GO:0000225">
    <property type="term" value="F:N-acetylglucosaminylphosphatidylinositol deacetylase activity"/>
    <property type="evidence" value="ECO:0007669"/>
    <property type="project" value="UniProtKB-EC"/>
</dbReference>
<dbReference type="SUPFAM" id="SSF102588">
    <property type="entry name" value="LmbE-like"/>
    <property type="match status" value="1"/>
</dbReference>
<organism evidence="4 5">
    <name type="scientific">Heterorhabditis bacteriophora</name>
    <name type="common">Entomopathogenic nematode worm</name>
    <dbReference type="NCBI Taxonomy" id="37862"/>
    <lineage>
        <taxon>Eukaryota</taxon>
        <taxon>Metazoa</taxon>
        <taxon>Ecdysozoa</taxon>
        <taxon>Nematoda</taxon>
        <taxon>Chromadorea</taxon>
        <taxon>Rhabditida</taxon>
        <taxon>Rhabditina</taxon>
        <taxon>Rhabditomorpha</taxon>
        <taxon>Strongyloidea</taxon>
        <taxon>Heterorhabditidae</taxon>
        <taxon>Heterorhabditis</taxon>
    </lineage>
</organism>
<sequence length="242" mass="28249">MLPMIYLLVLLLLVILLLFSLRSSRPLPFRPTSRVLLVIAHPDDETMFFAPVIRALRVAGHRLFIICISNGNFHGQGYTRSGELRNAAVQLGLSAADVTVLNYDAFPDGSQWDKNLLSHVIMRHVEVLSADCVFHTNNHNVLVSENILKLATSQNLVSRYVFINSLRRIYCFEYLILLYIRLYCVIYIYIYITYSMHIYIYIYIYITKIQHIFSYFRLLESFNYGKLIIFQNLGFFKINITK</sequence>
<evidence type="ECO:0000313" key="4">
    <source>
        <dbReference type="Proteomes" id="UP000095283"/>
    </source>
</evidence>
<dbReference type="PANTHER" id="PTHR12993">
    <property type="entry name" value="N-ACETYLGLUCOSAMINYL-PHOSPHATIDYLINOSITOL DE-N-ACETYLASE-RELATED"/>
    <property type="match status" value="1"/>
</dbReference>
<dbReference type="Proteomes" id="UP000095283">
    <property type="component" value="Unplaced"/>
</dbReference>
<comment type="similarity">
    <text evidence="1">Belongs to the PIGL family.</text>
</comment>
<feature type="transmembrane region" description="Helical" evidence="3">
    <location>
        <begin position="169"/>
        <end position="192"/>
    </location>
</feature>
<keyword evidence="3" id="KW-1133">Transmembrane helix</keyword>
<dbReference type="InterPro" id="IPR024078">
    <property type="entry name" value="LmbE-like_dom_sf"/>
</dbReference>
<dbReference type="UniPathway" id="UPA00196"/>
<dbReference type="GO" id="GO:0016020">
    <property type="term" value="C:membrane"/>
    <property type="evidence" value="ECO:0007669"/>
    <property type="project" value="GOC"/>
</dbReference>
<accession>A0A1I7X2R5</accession>
<keyword evidence="3" id="KW-0472">Membrane</keyword>
<dbReference type="GO" id="GO:0006506">
    <property type="term" value="P:GPI anchor biosynthetic process"/>
    <property type="evidence" value="ECO:0007669"/>
    <property type="project" value="UniProtKB-UniPathway"/>
</dbReference>
<name>A0A1I7X2R5_HETBA</name>
<reference evidence="5" key="1">
    <citation type="submission" date="2016-11" db="UniProtKB">
        <authorList>
            <consortium name="WormBaseParasite"/>
        </authorList>
    </citation>
    <scope>IDENTIFICATION</scope>
</reference>
<dbReference type="AlphaFoldDB" id="A0A1I7X2R5"/>